<dbReference type="GO" id="GO:0010468">
    <property type="term" value="P:regulation of gene expression"/>
    <property type="evidence" value="ECO:0007669"/>
    <property type="project" value="UniProtKB-ARBA"/>
</dbReference>
<keyword evidence="3 5" id="KW-0863">Zinc-finger</keyword>
<dbReference type="PROSITE" id="PS50103">
    <property type="entry name" value="ZF_C3H1"/>
    <property type="match status" value="2"/>
</dbReference>
<evidence type="ECO:0000256" key="5">
    <source>
        <dbReference type="PROSITE-ProRule" id="PRU00723"/>
    </source>
</evidence>
<evidence type="ECO:0000256" key="6">
    <source>
        <dbReference type="SAM" id="MobiDB-lite"/>
    </source>
</evidence>
<feature type="zinc finger region" description="C3H1-type" evidence="5">
    <location>
        <begin position="87"/>
        <end position="115"/>
    </location>
</feature>
<evidence type="ECO:0000313" key="8">
    <source>
        <dbReference type="EMBL" id="CAG9324803.1"/>
    </source>
</evidence>
<dbReference type="InterPro" id="IPR045877">
    <property type="entry name" value="ZFP36-like"/>
</dbReference>
<dbReference type="FunFam" id="4.10.1000.10:FF:000003">
    <property type="entry name" value="Zinc finger CCCH domain-containing protein"/>
    <property type="match status" value="1"/>
</dbReference>
<evidence type="ECO:0000259" key="7">
    <source>
        <dbReference type="PROSITE" id="PS50103"/>
    </source>
</evidence>
<evidence type="ECO:0000256" key="4">
    <source>
        <dbReference type="ARBA" id="ARBA00022833"/>
    </source>
</evidence>
<evidence type="ECO:0000256" key="2">
    <source>
        <dbReference type="ARBA" id="ARBA00022737"/>
    </source>
</evidence>
<gene>
    <name evidence="8" type="ORF">BSTOLATCC_MIC36582</name>
</gene>
<dbReference type="PANTHER" id="PTHR12547:SF18">
    <property type="entry name" value="PROTEIN TIS11"/>
    <property type="match status" value="1"/>
</dbReference>
<comment type="caution">
    <text evidence="8">The sequence shown here is derived from an EMBL/GenBank/DDBJ whole genome shotgun (WGS) entry which is preliminary data.</text>
</comment>
<keyword evidence="9" id="KW-1185">Reference proteome</keyword>
<dbReference type="Gene3D" id="4.10.1000.10">
    <property type="entry name" value="Zinc finger, CCCH-type"/>
    <property type="match status" value="2"/>
</dbReference>
<evidence type="ECO:0000256" key="1">
    <source>
        <dbReference type="ARBA" id="ARBA00022723"/>
    </source>
</evidence>
<keyword evidence="2" id="KW-0677">Repeat</keyword>
<dbReference type="GO" id="GO:0008270">
    <property type="term" value="F:zinc ion binding"/>
    <property type="evidence" value="ECO:0007669"/>
    <property type="project" value="UniProtKB-KW"/>
</dbReference>
<dbReference type="EMBL" id="CAJZBQ010000036">
    <property type="protein sequence ID" value="CAG9324803.1"/>
    <property type="molecule type" value="Genomic_DNA"/>
</dbReference>
<feature type="zinc finger region" description="C3H1-type" evidence="5">
    <location>
        <begin position="49"/>
        <end position="76"/>
    </location>
</feature>
<dbReference type="AlphaFoldDB" id="A0AAU9JEZ0"/>
<reference evidence="8" key="1">
    <citation type="submission" date="2021-09" db="EMBL/GenBank/DDBJ databases">
        <authorList>
            <consortium name="AG Swart"/>
            <person name="Singh M."/>
            <person name="Singh A."/>
            <person name="Seah K."/>
            <person name="Emmerich C."/>
        </authorList>
    </citation>
    <scope>NUCLEOTIDE SEQUENCE</scope>
    <source>
        <strain evidence="8">ATCC30299</strain>
    </source>
</reference>
<dbReference type="Pfam" id="PF00642">
    <property type="entry name" value="zf-CCCH"/>
    <property type="match status" value="2"/>
</dbReference>
<feature type="domain" description="C3H1-type" evidence="7">
    <location>
        <begin position="49"/>
        <end position="76"/>
    </location>
</feature>
<feature type="domain" description="C3H1-type" evidence="7">
    <location>
        <begin position="87"/>
        <end position="115"/>
    </location>
</feature>
<dbReference type="GO" id="GO:0003729">
    <property type="term" value="F:mRNA binding"/>
    <property type="evidence" value="ECO:0007669"/>
    <property type="project" value="InterPro"/>
</dbReference>
<proteinExistence type="predicted"/>
<keyword evidence="1 5" id="KW-0479">Metal-binding</keyword>
<dbReference type="InterPro" id="IPR036855">
    <property type="entry name" value="Znf_CCCH_sf"/>
</dbReference>
<dbReference type="InterPro" id="IPR000571">
    <property type="entry name" value="Znf_CCCH"/>
</dbReference>
<name>A0AAU9JEZ0_9CILI</name>
<organism evidence="8 9">
    <name type="scientific">Blepharisma stoltei</name>
    <dbReference type="NCBI Taxonomy" id="1481888"/>
    <lineage>
        <taxon>Eukaryota</taxon>
        <taxon>Sar</taxon>
        <taxon>Alveolata</taxon>
        <taxon>Ciliophora</taxon>
        <taxon>Postciliodesmatophora</taxon>
        <taxon>Heterotrichea</taxon>
        <taxon>Heterotrichida</taxon>
        <taxon>Blepharismidae</taxon>
        <taxon>Blepharisma</taxon>
    </lineage>
</organism>
<dbReference type="GO" id="GO:0051252">
    <property type="term" value="P:regulation of RNA metabolic process"/>
    <property type="evidence" value="ECO:0007669"/>
    <property type="project" value="UniProtKB-ARBA"/>
</dbReference>
<feature type="compositionally biased region" description="Polar residues" evidence="6">
    <location>
        <begin position="18"/>
        <end position="35"/>
    </location>
</feature>
<evidence type="ECO:0000256" key="3">
    <source>
        <dbReference type="ARBA" id="ARBA00022771"/>
    </source>
</evidence>
<feature type="region of interest" description="Disordered" evidence="6">
    <location>
        <begin position="1"/>
        <end position="38"/>
    </location>
</feature>
<evidence type="ECO:0000313" key="9">
    <source>
        <dbReference type="Proteomes" id="UP001162131"/>
    </source>
</evidence>
<dbReference type="Proteomes" id="UP001162131">
    <property type="component" value="Unassembled WGS sequence"/>
</dbReference>
<dbReference type="PANTHER" id="PTHR12547">
    <property type="entry name" value="CCCH ZINC FINGER/TIS11-RELATED"/>
    <property type="match status" value="1"/>
</dbReference>
<keyword evidence="4 5" id="KW-0862">Zinc</keyword>
<feature type="compositionally biased region" description="Low complexity" evidence="6">
    <location>
        <begin position="1"/>
        <end position="11"/>
    </location>
</feature>
<dbReference type="SMART" id="SM00356">
    <property type="entry name" value="ZnF_C3H1"/>
    <property type="match status" value="2"/>
</dbReference>
<dbReference type="SUPFAM" id="SSF90229">
    <property type="entry name" value="CCCH zinc finger"/>
    <property type="match status" value="2"/>
</dbReference>
<sequence length="154" mass="17378">MSSSNSKTSSNLGCPIPSLSSSNTNKTQDTPISSKLQKKKATELDFKAKFKTEMCKNWENGCCEFGDQCAFAHGEAELRSRSGAIKKYKTKKCKQFYEQGYCIYGGRCQFQHREASPETAENSPDPCKGSDLKKLCETHKRRLPIFIDLETREI</sequence>
<protein>
    <recommendedName>
        <fullName evidence="7">C3H1-type domain-containing protein</fullName>
    </recommendedName>
</protein>
<accession>A0AAU9JEZ0</accession>